<protein>
    <recommendedName>
        <fullName evidence="1">RapZ C-terminal domain-containing protein</fullName>
    </recommendedName>
</protein>
<evidence type="ECO:0000313" key="2">
    <source>
        <dbReference type="EMBL" id="KAF3033563.1"/>
    </source>
</evidence>
<sequence>MAAYLAPLVMSKHSPMMHHIRESTADAQRAKTASAAALRSILKPNMPTIYLVSFSTERTRTTRDFARLLNRHLPSGASLRYTIDARRFLVPSRQIQELYSGVAEAAQDAVLLDRGARREVEHAVGELMDFVVGNEKGRETAIAVCCTAGTHRSVAIAECIAKGVRREVRRMGEGAQVKVVVRHVHRVRGAEDPY</sequence>
<dbReference type="InterPro" id="IPR053931">
    <property type="entry name" value="RapZ_C"/>
</dbReference>
<reference evidence="2" key="1">
    <citation type="submission" date="2019-04" db="EMBL/GenBank/DDBJ databases">
        <title>Sequencing of skin fungus with MAO and IRED activity.</title>
        <authorList>
            <person name="Marsaioli A.J."/>
            <person name="Bonatto J.M.C."/>
            <person name="Reis Junior O."/>
        </authorList>
    </citation>
    <scope>NUCLEOTIDE SEQUENCE</scope>
    <source>
        <strain evidence="2">28M1</strain>
    </source>
</reference>
<accession>A0A9P4WIW7</accession>
<dbReference type="Pfam" id="PF22740">
    <property type="entry name" value="PapZ_C"/>
    <property type="match status" value="1"/>
</dbReference>
<keyword evidence="3" id="KW-1185">Reference proteome</keyword>
<dbReference type="AlphaFoldDB" id="A0A9P4WIW7"/>
<dbReference type="Proteomes" id="UP000758155">
    <property type="component" value="Unassembled WGS sequence"/>
</dbReference>
<gene>
    <name evidence="2" type="ORF">E8E12_002838</name>
</gene>
<dbReference type="OrthoDB" id="5418695at2759"/>
<proteinExistence type="predicted"/>
<evidence type="ECO:0000313" key="3">
    <source>
        <dbReference type="Proteomes" id="UP000758155"/>
    </source>
</evidence>
<organism evidence="2 3">
    <name type="scientific">Didymella heteroderae</name>
    <dbReference type="NCBI Taxonomy" id="1769908"/>
    <lineage>
        <taxon>Eukaryota</taxon>
        <taxon>Fungi</taxon>
        <taxon>Dikarya</taxon>
        <taxon>Ascomycota</taxon>
        <taxon>Pezizomycotina</taxon>
        <taxon>Dothideomycetes</taxon>
        <taxon>Pleosporomycetidae</taxon>
        <taxon>Pleosporales</taxon>
        <taxon>Pleosporineae</taxon>
        <taxon>Didymellaceae</taxon>
        <taxon>Didymella</taxon>
    </lineage>
</organism>
<dbReference type="EMBL" id="SWKV01000079">
    <property type="protein sequence ID" value="KAF3033563.1"/>
    <property type="molecule type" value="Genomic_DNA"/>
</dbReference>
<feature type="domain" description="RapZ C-terminal" evidence="1">
    <location>
        <begin position="81"/>
        <end position="167"/>
    </location>
</feature>
<evidence type="ECO:0000259" key="1">
    <source>
        <dbReference type="Pfam" id="PF22740"/>
    </source>
</evidence>
<name>A0A9P4WIW7_9PLEO</name>
<comment type="caution">
    <text evidence="2">The sequence shown here is derived from an EMBL/GenBank/DDBJ whole genome shotgun (WGS) entry which is preliminary data.</text>
</comment>